<evidence type="ECO:0000313" key="1">
    <source>
        <dbReference type="EMBL" id="PXF40693.1"/>
    </source>
</evidence>
<accession>A0A2V3IF57</accession>
<protein>
    <submittedName>
        <fullName evidence="1">Uncharacterized protein</fullName>
    </submittedName>
</protein>
<dbReference type="Proteomes" id="UP000247409">
    <property type="component" value="Unassembled WGS sequence"/>
</dbReference>
<sequence>MTDAGPSDAAARLRAAWATLKPSRHDYGKVVTELNASKLVGEGRVFESRPHVLITHMGYFKPETDAFLAGLKNKDPRSAKEW</sequence>
<keyword evidence="2" id="KW-1185">Reference proteome</keyword>
<proteinExistence type="predicted"/>
<reference evidence="1 2" key="1">
    <citation type="journal article" date="2018" name="Mol. Biol. Evol.">
        <title>Analysis of the draft genome of the red seaweed Gracilariopsis chorda provides insights into genome size evolution in Rhodophyta.</title>
        <authorList>
            <person name="Lee J."/>
            <person name="Yang E.C."/>
            <person name="Graf L."/>
            <person name="Yang J.H."/>
            <person name="Qiu H."/>
            <person name="Zel Zion U."/>
            <person name="Chan C.X."/>
            <person name="Stephens T.G."/>
            <person name="Weber A.P.M."/>
            <person name="Boo G.H."/>
            <person name="Boo S.M."/>
            <person name="Kim K.M."/>
            <person name="Shin Y."/>
            <person name="Jung M."/>
            <person name="Lee S.J."/>
            <person name="Yim H.S."/>
            <person name="Lee J.H."/>
            <person name="Bhattacharya D."/>
            <person name="Yoon H.S."/>
        </authorList>
    </citation>
    <scope>NUCLEOTIDE SEQUENCE [LARGE SCALE GENOMIC DNA]</scope>
    <source>
        <strain evidence="1 2">SKKU-2015</strain>
        <tissue evidence="1">Whole body</tissue>
    </source>
</reference>
<evidence type="ECO:0000313" key="2">
    <source>
        <dbReference type="Proteomes" id="UP000247409"/>
    </source>
</evidence>
<organism evidence="1 2">
    <name type="scientific">Gracilariopsis chorda</name>
    <dbReference type="NCBI Taxonomy" id="448386"/>
    <lineage>
        <taxon>Eukaryota</taxon>
        <taxon>Rhodophyta</taxon>
        <taxon>Florideophyceae</taxon>
        <taxon>Rhodymeniophycidae</taxon>
        <taxon>Gracilariales</taxon>
        <taxon>Gracilariaceae</taxon>
        <taxon>Gracilariopsis</taxon>
    </lineage>
</organism>
<name>A0A2V3IF57_9FLOR</name>
<dbReference type="AlphaFoldDB" id="A0A2V3IF57"/>
<gene>
    <name evidence="1" type="ORF">BWQ96_09595</name>
</gene>
<dbReference type="EMBL" id="NBIV01000267">
    <property type="protein sequence ID" value="PXF40693.1"/>
    <property type="molecule type" value="Genomic_DNA"/>
</dbReference>
<comment type="caution">
    <text evidence="1">The sequence shown here is derived from an EMBL/GenBank/DDBJ whole genome shotgun (WGS) entry which is preliminary data.</text>
</comment>